<keyword evidence="8" id="KW-1185">Reference proteome</keyword>
<dbReference type="GO" id="GO:0005385">
    <property type="term" value="F:zinc ion transmembrane transporter activity"/>
    <property type="evidence" value="ECO:0007669"/>
    <property type="project" value="TreeGrafter"/>
</dbReference>
<evidence type="ECO:0000256" key="4">
    <source>
        <dbReference type="ARBA" id="ARBA00023136"/>
    </source>
</evidence>
<dbReference type="Proteomes" id="UP000310200">
    <property type="component" value="Unassembled WGS sequence"/>
</dbReference>
<feature type="region of interest" description="Disordered" evidence="5">
    <location>
        <begin position="380"/>
        <end position="402"/>
    </location>
</feature>
<keyword evidence="4 6" id="KW-0472">Membrane</keyword>
<feature type="transmembrane region" description="Helical" evidence="6">
    <location>
        <begin position="692"/>
        <end position="713"/>
    </location>
</feature>
<feature type="transmembrane region" description="Helical" evidence="6">
    <location>
        <begin position="36"/>
        <end position="60"/>
    </location>
</feature>
<feature type="compositionally biased region" description="Low complexity" evidence="5">
    <location>
        <begin position="512"/>
        <end position="532"/>
    </location>
</feature>
<sequence length="949" mass="102998">MSLIDALLAAVGINDTSSYHGDGDHHHPKDSEHDVLVAKAVTMVVLCTVSTIMGIIPMFLAKWLKWDMSGQNPRSTRMVSILLGFGGGVLFSTTFLHLIPEVAEGVDHLVESGQMARLNFSLADMLACAGFFIMYLVEESVHTYLRRRQTDKQDTVKKDVNLSTNELVENGGQMPPPGDCNGHAHTGHSHLPAIMDDDFVITSLRGLLIVLGLSVHELFEGLAIGLESSAGHVWYMFLAVASHKFVIAFCIGVELIACRTRTYLSVIYTCTFAVVSPIGIGIGMALVGGGSASGSGPMAGLASGTLLYVVFFEILQEHRTGLRQYLSILIGFLVDKTSNILLMSKIGAMVGLGFGSLALGTLPLMVGRYRIKRRLREKRRQAISSNHSSTFTSTSTSNASTPIVDSASATNKQGLLTSLLLCFGGGVLLFTTFVHLAPEVRASVENHQSNGQLPDLGTLGLAELLFCSGFFLVYLVEEAVHAVLTGKPESSEALLYRTVSVRRCNNNQTGPSGSSMMSNGSITTVSTTTKSTVWKDTDDTEDNRHRVNVDRSKLQLDDSRDQAGKDDKVLPAIFVLPVALADEGHRVVQKHSDLELAMPELGYSVNHHHHHHSHDHHQHGAMMQNTSVQGLLTVLALSFHAIFEGLAVGLEPSISSVVYLAAAIATHKLVISFCVGMELYVAGASTKTTLGYLSIFSMVTPIGIAVGLVLDHFKNDSENLGPTPTILQGMAAGTLLYVVFFEVLARERANEKSGLLQLVAIIIGFALMLGLQIATAHSHSHGHSHDGHNHTHTMEEQYDHDHDHDHDDDHDHDRGHKHNVVTGAIDKVTDSIAEALSNAFTSSPSTGQSNDASEISPLNPQRKNEILRREVDQGRADFLPCGFLCAGENRIDESETTRFPHRRGANGGKLVSRTAAQRCITIRYRRILYTDIAIERNENPADFSDLVIS</sequence>
<dbReference type="PANTHER" id="PTHR11040">
    <property type="entry name" value="ZINC/IRON TRANSPORTER"/>
    <property type="match status" value="1"/>
</dbReference>
<feature type="transmembrane region" description="Helical" evidence="6">
    <location>
        <begin position="207"/>
        <end position="226"/>
    </location>
</feature>
<gene>
    <name evidence="7" type="ORF">DBV15_01898</name>
</gene>
<keyword evidence="2 6" id="KW-0812">Transmembrane</keyword>
<evidence type="ECO:0000256" key="2">
    <source>
        <dbReference type="ARBA" id="ARBA00022692"/>
    </source>
</evidence>
<keyword evidence="3 6" id="KW-1133">Transmembrane helix</keyword>
<feature type="transmembrane region" description="Helical" evidence="6">
    <location>
        <begin position="119"/>
        <end position="137"/>
    </location>
</feature>
<protein>
    <recommendedName>
        <fullName evidence="9">Zinc transporter ZIP1</fullName>
    </recommendedName>
</protein>
<reference evidence="7 8" key="1">
    <citation type="journal article" date="2019" name="Philos. Trans. R. Soc. Lond., B, Biol. Sci.">
        <title>Ant behaviour and brain gene expression of defending hosts depend on the ecological success of the intruding social parasite.</title>
        <authorList>
            <person name="Kaur R."/>
            <person name="Stoldt M."/>
            <person name="Jongepier E."/>
            <person name="Feldmeyer B."/>
            <person name="Menzel F."/>
            <person name="Bornberg-Bauer E."/>
            <person name="Foitzik S."/>
        </authorList>
    </citation>
    <scope>NUCLEOTIDE SEQUENCE [LARGE SCALE GENOMIC DNA]</scope>
    <source>
        <tissue evidence="7">Whole body</tissue>
    </source>
</reference>
<comment type="subcellular location">
    <subcellularLocation>
        <location evidence="1">Membrane</location>
        <topology evidence="1">Multi-pass membrane protein</topology>
    </subcellularLocation>
</comment>
<feature type="compositionally biased region" description="Low complexity" evidence="5">
    <location>
        <begin position="384"/>
        <end position="401"/>
    </location>
</feature>
<name>A0A4S2KYS1_9HYME</name>
<feature type="transmembrane region" description="Helical" evidence="6">
    <location>
        <begin position="322"/>
        <end position="342"/>
    </location>
</feature>
<dbReference type="AlphaFoldDB" id="A0A4S2KYS1"/>
<feature type="transmembrane region" description="Helical" evidence="6">
    <location>
        <begin position="456"/>
        <end position="476"/>
    </location>
</feature>
<proteinExistence type="predicted"/>
<feature type="transmembrane region" description="Helical" evidence="6">
    <location>
        <begin position="725"/>
        <end position="743"/>
    </location>
</feature>
<feature type="region of interest" description="Disordered" evidence="5">
    <location>
        <begin position="840"/>
        <end position="863"/>
    </location>
</feature>
<feature type="transmembrane region" description="Helical" evidence="6">
    <location>
        <begin position="656"/>
        <end position="680"/>
    </location>
</feature>
<feature type="transmembrane region" description="Helical" evidence="6">
    <location>
        <begin position="232"/>
        <end position="256"/>
    </location>
</feature>
<dbReference type="STRING" id="300112.A0A4S2KYS1"/>
<dbReference type="PANTHER" id="PTHR11040:SF203">
    <property type="entry name" value="FI18611P1-RELATED"/>
    <property type="match status" value="1"/>
</dbReference>
<feature type="compositionally biased region" description="Polar residues" evidence="5">
    <location>
        <begin position="840"/>
        <end position="861"/>
    </location>
</feature>
<evidence type="ECO:0000256" key="5">
    <source>
        <dbReference type="SAM" id="MobiDB-lite"/>
    </source>
</evidence>
<evidence type="ECO:0000313" key="7">
    <source>
        <dbReference type="EMBL" id="TGZ54846.1"/>
    </source>
</evidence>
<evidence type="ECO:0000256" key="1">
    <source>
        <dbReference type="ARBA" id="ARBA00004141"/>
    </source>
</evidence>
<dbReference type="InterPro" id="IPR003689">
    <property type="entry name" value="ZIP"/>
</dbReference>
<feature type="compositionally biased region" description="Basic and acidic residues" evidence="5">
    <location>
        <begin position="798"/>
        <end position="814"/>
    </location>
</feature>
<feature type="transmembrane region" description="Helical" evidence="6">
    <location>
        <begin position="755"/>
        <end position="774"/>
    </location>
</feature>
<feature type="transmembrane region" description="Helical" evidence="6">
    <location>
        <begin position="263"/>
        <end position="286"/>
    </location>
</feature>
<evidence type="ECO:0000313" key="8">
    <source>
        <dbReference type="Proteomes" id="UP000310200"/>
    </source>
</evidence>
<feature type="transmembrane region" description="Helical" evidence="6">
    <location>
        <begin position="415"/>
        <end position="436"/>
    </location>
</feature>
<dbReference type="EMBL" id="QBLH01000537">
    <property type="protein sequence ID" value="TGZ54846.1"/>
    <property type="molecule type" value="Genomic_DNA"/>
</dbReference>
<feature type="transmembrane region" description="Helical" evidence="6">
    <location>
        <begin position="631"/>
        <end position="650"/>
    </location>
</feature>
<feature type="transmembrane region" description="Helical" evidence="6">
    <location>
        <begin position="81"/>
        <end position="99"/>
    </location>
</feature>
<feature type="region of interest" description="Disordered" evidence="5">
    <location>
        <begin position="798"/>
        <end position="817"/>
    </location>
</feature>
<evidence type="ECO:0008006" key="9">
    <source>
        <dbReference type="Google" id="ProtNLM"/>
    </source>
</evidence>
<dbReference type="GO" id="GO:0005886">
    <property type="term" value="C:plasma membrane"/>
    <property type="evidence" value="ECO:0007669"/>
    <property type="project" value="TreeGrafter"/>
</dbReference>
<feature type="transmembrane region" description="Helical" evidence="6">
    <location>
        <begin position="298"/>
        <end position="315"/>
    </location>
</feature>
<comment type="caution">
    <text evidence="7">The sequence shown here is derived from an EMBL/GenBank/DDBJ whole genome shotgun (WGS) entry which is preliminary data.</text>
</comment>
<feature type="compositionally biased region" description="Basic and acidic residues" evidence="5">
    <location>
        <begin position="533"/>
        <end position="562"/>
    </location>
</feature>
<evidence type="ECO:0000256" key="3">
    <source>
        <dbReference type="ARBA" id="ARBA00022989"/>
    </source>
</evidence>
<feature type="region of interest" description="Disordered" evidence="5">
    <location>
        <begin position="506"/>
        <end position="562"/>
    </location>
</feature>
<dbReference type="Pfam" id="PF02535">
    <property type="entry name" value="Zip"/>
    <property type="match status" value="2"/>
</dbReference>
<evidence type="ECO:0000256" key="6">
    <source>
        <dbReference type="SAM" id="Phobius"/>
    </source>
</evidence>
<feature type="transmembrane region" description="Helical" evidence="6">
    <location>
        <begin position="348"/>
        <end position="371"/>
    </location>
</feature>
<organism evidence="7 8">
    <name type="scientific">Temnothorax longispinosus</name>
    <dbReference type="NCBI Taxonomy" id="300112"/>
    <lineage>
        <taxon>Eukaryota</taxon>
        <taxon>Metazoa</taxon>
        <taxon>Ecdysozoa</taxon>
        <taxon>Arthropoda</taxon>
        <taxon>Hexapoda</taxon>
        <taxon>Insecta</taxon>
        <taxon>Pterygota</taxon>
        <taxon>Neoptera</taxon>
        <taxon>Endopterygota</taxon>
        <taxon>Hymenoptera</taxon>
        <taxon>Apocrita</taxon>
        <taxon>Aculeata</taxon>
        <taxon>Formicoidea</taxon>
        <taxon>Formicidae</taxon>
        <taxon>Myrmicinae</taxon>
        <taxon>Temnothorax</taxon>
    </lineage>
</organism>
<accession>A0A4S2KYS1</accession>